<dbReference type="EMBL" id="CP003923">
    <property type="protein sequence ID" value="AIC95170.1"/>
    <property type="molecule type" value="Genomic_DNA"/>
</dbReference>
<protein>
    <submittedName>
        <fullName evidence="9">Rod shape-determining protein MreD</fullName>
    </submittedName>
</protein>
<sequence length="174" mass="19624">MSRTYFSIVLVFLFILEGSLLPYMLANYTEATQYVVPRLVIMTIVLIGLYSGKQVALIYGLAFGFLYDVVFTNYLGIYMFGFACLGYLSAVPLKAVKESALWAVLLCTIAVFLFEYFQYGLFYILSVTTMTGGDFLLDRLLPTLVLNSALAILLVLPFRKLANHVNEQASFRNR</sequence>
<dbReference type="RefSeq" id="WP_038481611.1">
    <property type="nucleotide sequence ID" value="NZ_CP003923.1"/>
</dbReference>
<evidence type="ECO:0000256" key="3">
    <source>
        <dbReference type="ARBA" id="ARBA00022475"/>
    </source>
</evidence>
<accession>A0A060LZH5</accession>
<keyword evidence="5" id="KW-0133">Cell shape</keyword>
<feature type="transmembrane region" description="Helical" evidence="8">
    <location>
        <begin position="139"/>
        <end position="158"/>
    </location>
</feature>
<evidence type="ECO:0000313" key="9">
    <source>
        <dbReference type="EMBL" id="AIC95170.1"/>
    </source>
</evidence>
<dbReference type="InterPro" id="IPR007227">
    <property type="entry name" value="Cell_shape_determining_MreD"/>
</dbReference>
<evidence type="ECO:0000256" key="5">
    <source>
        <dbReference type="ARBA" id="ARBA00022960"/>
    </source>
</evidence>
<dbReference type="OrthoDB" id="1653857at2"/>
<reference evidence="9 10" key="1">
    <citation type="journal article" date="2014" name="Gene">
        <title>A comparative genomic analysis of the alkalitolerant soil bacterium Bacillus lehensis G1.</title>
        <authorList>
            <person name="Noor Y.M."/>
            <person name="Samsulrizal N.H."/>
            <person name="Jema'on N.A."/>
            <person name="Low K.O."/>
            <person name="Ramli A.N."/>
            <person name="Alias N.I."/>
            <person name="Damis S.I."/>
            <person name="Fuzi S.F."/>
            <person name="Isa M.N."/>
            <person name="Murad A.M."/>
            <person name="Raih M.F."/>
            <person name="Bakar F.D."/>
            <person name="Najimudin N."/>
            <person name="Mahadi N.M."/>
            <person name="Illias R.M."/>
        </authorList>
    </citation>
    <scope>NUCLEOTIDE SEQUENCE [LARGE SCALE GENOMIC DNA]</scope>
    <source>
        <strain evidence="9 10">G1</strain>
    </source>
</reference>
<evidence type="ECO:0000256" key="4">
    <source>
        <dbReference type="ARBA" id="ARBA00022692"/>
    </source>
</evidence>
<dbReference type="STRING" id="1246626.BleG1_2603"/>
<evidence type="ECO:0000256" key="6">
    <source>
        <dbReference type="ARBA" id="ARBA00022989"/>
    </source>
</evidence>
<dbReference type="NCBIfam" id="TIGR03426">
    <property type="entry name" value="shape_MreD"/>
    <property type="match status" value="1"/>
</dbReference>
<dbReference type="GO" id="GO:0005886">
    <property type="term" value="C:plasma membrane"/>
    <property type="evidence" value="ECO:0007669"/>
    <property type="project" value="UniProtKB-SubCell"/>
</dbReference>
<keyword evidence="10" id="KW-1185">Reference proteome</keyword>
<evidence type="ECO:0000256" key="7">
    <source>
        <dbReference type="ARBA" id="ARBA00023136"/>
    </source>
</evidence>
<evidence type="ECO:0000256" key="8">
    <source>
        <dbReference type="SAM" id="Phobius"/>
    </source>
</evidence>
<feature type="transmembrane region" description="Helical" evidence="8">
    <location>
        <begin position="65"/>
        <end position="88"/>
    </location>
</feature>
<dbReference type="HOGENOM" id="CLU_121959_1_1_9"/>
<dbReference type="PATRIC" id="fig|1246626.3.peg.2597"/>
<dbReference type="KEGG" id="ble:BleG1_2603"/>
<feature type="transmembrane region" description="Helical" evidence="8">
    <location>
        <begin position="6"/>
        <end position="26"/>
    </location>
</feature>
<dbReference type="Pfam" id="PF04093">
    <property type="entry name" value="MreD"/>
    <property type="match status" value="1"/>
</dbReference>
<dbReference type="GO" id="GO:0008360">
    <property type="term" value="P:regulation of cell shape"/>
    <property type="evidence" value="ECO:0007669"/>
    <property type="project" value="UniProtKB-KW"/>
</dbReference>
<keyword evidence="6 8" id="KW-1133">Transmembrane helix</keyword>
<comment type="similarity">
    <text evidence="2">Belongs to the MreD family.</text>
</comment>
<dbReference type="Proteomes" id="UP000027142">
    <property type="component" value="Chromosome"/>
</dbReference>
<evidence type="ECO:0000313" key="10">
    <source>
        <dbReference type="Proteomes" id="UP000027142"/>
    </source>
</evidence>
<proteinExistence type="inferred from homology"/>
<organism evidence="9 10">
    <name type="scientific">Shouchella lehensis G1</name>
    <dbReference type="NCBI Taxonomy" id="1246626"/>
    <lineage>
        <taxon>Bacteria</taxon>
        <taxon>Bacillati</taxon>
        <taxon>Bacillota</taxon>
        <taxon>Bacilli</taxon>
        <taxon>Bacillales</taxon>
        <taxon>Bacillaceae</taxon>
        <taxon>Shouchella</taxon>
    </lineage>
</organism>
<dbReference type="eggNOG" id="COG2891">
    <property type="taxonomic scope" value="Bacteria"/>
</dbReference>
<keyword evidence="3" id="KW-1003">Cell membrane</keyword>
<comment type="subcellular location">
    <subcellularLocation>
        <location evidence="1">Cell membrane</location>
        <topology evidence="1">Multi-pass membrane protein</topology>
    </subcellularLocation>
</comment>
<evidence type="ECO:0000256" key="2">
    <source>
        <dbReference type="ARBA" id="ARBA00007776"/>
    </source>
</evidence>
<feature type="transmembrane region" description="Helical" evidence="8">
    <location>
        <begin position="38"/>
        <end position="59"/>
    </location>
</feature>
<name>A0A060LZH5_9BACI</name>
<evidence type="ECO:0000256" key="1">
    <source>
        <dbReference type="ARBA" id="ARBA00004651"/>
    </source>
</evidence>
<keyword evidence="4 8" id="KW-0812">Transmembrane</keyword>
<feature type="transmembrane region" description="Helical" evidence="8">
    <location>
        <begin position="100"/>
        <end position="119"/>
    </location>
</feature>
<dbReference type="AlphaFoldDB" id="A0A060LZH5"/>
<keyword evidence="7 8" id="KW-0472">Membrane</keyword>
<gene>
    <name evidence="9" type="ORF">BleG1_2603</name>
</gene>